<organism evidence="1 2">
    <name type="scientific">Candidatus Wolfebacteria bacterium RIFCSPHIGHO2_01_FULL_48_22</name>
    <dbReference type="NCBI Taxonomy" id="1802555"/>
    <lineage>
        <taxon>Bacteria</taxon>
        <taxon>Candidatus Wolfeibacteriota</taxon>
    </lineage>
</organism>
<name>A0A1F8DQ32_9BACT</name>
<reference evidence="1 2" key="1">
    <citation type="journal article" date="2016" name="Nat. Commun.">
        <title>Thousands of microbial genomes shed light on interconnected biogeochemical processes in an aquifer system.</title>
        <authorList>
            <person name="Anantharaman K."/>
            <person name="Brown C.T."/>
            <person name="Hug L.A."/>
            <person name="Sharon I."/>
            <person name="Castelle C.J."/>
            <person name="Probst A.J."/>
            <person name="Thomas B.C."/>
            <person name="Singh A."/>
            <person name="Wilkins M.J."/>
            <person name="Karaoz U."/>
            <person name="Brodie E.L."/>
            <person name="Williams K.H."/>
            <person name="Hubbard S.S."/>
            <person name="Banfield J.F."/>
        </authorList>
    </citation>
    <scope>NUCLEOTIDE SEQUENCE [LARGE SCALE GENOMIC DNA]</scope>
</reference>
<dbReference type="EMBL" id="MGIP01000019">
    <property type="protein sequence ID" value="OGM90552.1"/>
    <property type="molecule type" value="Genomic_DNA"/>
</dbReference>
<dbReference type="Gene3D" id="3.30.160.250">
    <property type="match status" value="1"/>
</dbReference>
<comment type="caution">
    <text evidence="1">The sequence shown here is derived from an EMBL/GenBank/DDBJ whole genome shotgun (WGS) entry which is preliminary data.</text>
</comment>
<dbReference type="STRING" id="1802555.A2755_03280"/>
<evidence type="ECO:0000313" key="1">
    <source>
        <dbReference type="EMBL" id="OGM90552.1"/>
    </source>
</evidence>
<dbReference type="SUPFAM" id="SSF143100">
    <property type="entry name" value="TTHA1013/TTHA0281-like"/>
    <property type="match status" value="1"/>
</dbReference>
<gene>
    <name evidence="1" type="ORF">A2755_03280</name>
</gene>
<proteinExistence type="predicted"/>
<dbReference type="Proteomes" id="UP000177029">
    <property type="component" value="Unassembled WGS sequence"/>
</dbReference>
<sequence>MLTKSEQIKVKKLRNKFPQTIQAHIGRSKDGGFWAEIVTFHGCVTQAESFSELIDMINDAVRTYFGIPKKYLAYMPTYIPSLKAAQYFDAFPIQQKAEIKMRTSAVHEKAVR</sequence>
<accession>A0A1F8DQ32</accession>
<dbReference type="AlphaFoldDB" id="A0A1F8DQ32"/>
<evidence type="ECO:0008006" key="3">
    <source>
        <dbReference type="Google" id="ProtNLM"/>
    </source>
</evidence>
<protein>
    <recommendedName>
        <fullName evidence="3">HicB-like antitoxin of toxin-antitoxin system domain-containing protein</fullName>
    </recommendedName>
</protein>
<evidence type="ECO:0000313" key="2">
    <source>
        <dbReference type="Proteomes" id="UP000177029"/>
    </source>
</evidence>
<dbReference type="InterPro" id="IPR035069">
    <property type="entry name" value="TTHA1013/TTHA0281-like"/>
</dbReference>